<protein>
    <recommendedName>
        <fullName evidence="3">Choice-of-anchor D domain-containing protein</fullName>
    </recommendedName>
</protein>
<accession>A0A7W8IJN6</accession>
<evidence type="ECO:0000313" key="1">
    <source>
        <dbReference type="EMBL" id="MBB5317438.1"/>
    </source>
</evidence>
<gene>
    <name evidence="1" type="ORF">HDF09_002107</name>
</gene>
<dbReference type="EMBL" id="JACHDY010000002">
    <property type="protein sequence ID" value="MBB5317438.1"/>
    <property type="molecule type" value="Genomic_DNA"/>
</dbReference>
<dbReference type="Gene3D" id="2.60.40.10">
    <property type="entry name" value="Immunoglobulins"/>
    <property type="match status" value="2"/>
</dbReference>
<dbReference type="AlphaFoldDB" id="A0A7W8IJN6"/>
<reference evidence="1" key="1">
    <citation type="submission" date="2020-08" db="EMBL/GenBank/DDBJ databases">
        <title>Genomic Encyclopedia of Type Strains, Phase IV (KMG-V): Genome sequencing to study the core and pangenomes of soil and plant-associated prokaryotes.</title>
        <authorList>
            <person name="Whitman W."/>
        </authorList>
    </citation>
    <scope>NUCLEOTIDE SEQUENCE [LARGE SCALE GENOMIC DNA]</scope>
    <source>
        <strain evidence="1">M8UP27</strain>
    </source>
</reference>
<dbReference type="Proteomes" id="UP000568106">
    <property type="component" value="Unassembled WGS sequence"/>
</dbReference>
<evidence type="ECO:0008006" key="3">
    <source>
        <dbReference type="Google" id="ProtNLM"/>
    </source>
</evidence>
<name>A0A7W8IJN6_9BACT</name>
<evidence type="ECO:0000313" key="2">
    <source>
        <dbReference type="Proteomes" id="UP000568106"/>
    </source>
</evidence>
<sequence length="117" mass="11548">MAELVTGMLAVTYVSSTQLAALVPASDLAQSGTAQVTVTNPAPGGGTSSTQVFTIMAAIPQFTSSATSVDFGNIALGTSSSAQAITLTNTGTAVLSISGVVASGDFSQTNTCGGRRR</sequence>
<proteinExistence type="predicted"/>
<keyword evidence="2" id="KW-1185">Reference proteome</keyword>
<comment type="caution">
    <text evidence="1">The sequence shown here is derived from an EMBL/GenBank/DDBJ whole genome shotgun (WGS) entry which is preliminary data.</text>
</comment>
<dbReference type="InterPro" id="IPR013783">
    <property type="entry name" value="Ig-like_fold"/>
</dbReference>
<organism evidence="1 2">
    <name type="scientific">Tunturiibacter empetritectus</name>
    <dbReference type="NCBI Taxonomy" id="3069691"/>
    <lineage>
        <taxon>Bacteria</taxon>
        <taxon>Pseudomonadati</taxon>
        <taxon>Acidobacteriota</taxon>
        <taxon>Terriglobia</taxon>
        <taxon>Terriglobales</taxon>
        <taxon>Acidobacteriaceae</taxon>
        <taxon>Tunturiibacter</taxon>
    </lineage>
</organism>